<dbReference type="GO" id="GO:0016887">
    <property type="term" value="F:ATP hydrolysis activity"/>
    <property type="evidence" value="ECO:0007669"/>
    <property type="project" value="InterPro"/>
</dbReference>
<dbReference type="Gene3D" id="2.70.150.10">
    <property type="entry name" value="Calcium-transporting ATPase, cytoplasmic transduction domain A"/>
    <property type="match status" value="1"/>
</dbReference>
<evidence type="ECO:0000256" key="7">
    <source>
        <dbReference type="ARBA" id="ARBA00022842"/>
    </source>
</evidence>
<evidence type="ECO:0000259" key="16">
    <source>
        <dbReference type="Pfam" id="PF16209"/>
    </source>
</evidence>
<feature type="binding site" evidence="14">
    <location>
        <position position="454"/>
    </location>
    <ligand>
        <name>Mg(2+)</name>
        <dbReference type="ChEBI" id="CHEBI:18420"/>
    </ligand>
</feature>
<dbReference type="InterPro" id="IPR001757">
    <property type="entry name" value="P_typ_ATPase"/>
</dbReference>
<dbReference type="SFLD" id="SFLDS00003">
    <property type="entry name" value="Haloacid_Dehalogenase"/>
    <property type="match status" value="1"/>
</dbReference>
<dbReference type="PANTHER" id="PTHR24092:SF150">
    <property type="entry name" value="PHOSPHOLIPID-TRANSPORTING ATPASE"/>
    <property type="match status" value="1"/>
</dbReference>
<keyword evidence="8 15" id="KW-1278">Translocase</keyword>
<dbReference type="GO" id="GO:0000287">
    <property type="term" value="F:magnesium ion binding"/>
    <property type="evidence" value="ECO:0007669"/>
    <property type="project" value="UniProtKB-UniRule"/>
</dbReference>
<feature type="binding site" evidence="13">
    <location>
        <position position="877"/>
    </location>
    <ligand>
        <name>ATP</name>
        <dbReference type="ChEBI" id="CHEBI:30616"/>
    </ligand>
</feature>
<feature type="transmembrane region" description="Helical" evidence="15">
    <location>
        <begin position="1051"/>
        <end position="1068"/>
    </location>
</feature>
<dbReference type="GO" id="GO:0005524">
    <property type="term" value="F:ATP binding"/>
    <property type="evidence" value="ECO:0007669"/>
    <property type="project" value="UniProtKB-UniRule"/>
</dbReference>
<keyword evidence="9 15" id="KW-1133">Transmembrane helix</keyword>
<feature type="transmembrane region" description="Helical" evidence="15">
    <location>
        <begin position="1005"/>
        <end position="1031"/>
    </location>
</feature>
<evidence type="ECO:0000256" key="9">
    <source>
        <dbReference type="ARBA" id="ARBA00022989"/>
    </source>
</evidence>
<accession>A0AAD9PK19</accession>
<dbReference type="Gene3D" id="3.40.50.1000">
    <property type="entry name" value="HAD superfamily/HAD-like"/>
    <property type="match status" value="1"/>
</dbReference>
<comment type="caution">
    <text evidence="18">The sequence shown here is derived from an EMBL/GenBank/DDBJ whole genome shotgun (WGS) entry which is preliminary data.</text>
</comment>
<dbReference type="GO" id="GO:0045332">
    <property type="term" value="P:phospholipid translocation"/>
    <property type="evidence" value="ECO:0007669"/>
    <property type="project" value="TreeGrafter"/>
</dbReference>
<feature type="binding site" evidence="13">
    <location>
        <position position="565"/>
    </location>
    <ligand>
        <name>ATP</name>
        <dbReference type="ChEBI" id="CHEBI:30616"/>
    </ligand>
</feature>
<evidence type="ECO:0000259" key="17">
    <source>
        <dbReference type="Pfam" id="PF16212"/>
    </source>
</evidence>
<sequence>MIDSLRNAMSPKKEETLRKLNLNSPQVRQFCSNNIKTTKYTFYNFLFKNIYEQLCNPSNLYFVFIAVLQAWPATSSSHGVPIILLPLTIVLLGNAAKDAHEDYQRYLSDNEINFKIGYSITKEGPCANINSVKSKKNKGLWVTPEPANTLVVKNLITQRFWTDLSVGEIILLLDGDTIPADMILLGSSEANGAAFVKTTCLDGESNLKKKEAVFNIYQYLSRNVQTACEKVLDIVGEFVCEIPNKNLMSFDGTLRYEIKGKASAPDSNSEGNLSSKIVTGESVEFPTSFMNFLPRGCRLVNTKWVVGFLVYTGHETKIYMNSIATPHKESRLTHLTSRMTFIVWAFQVMFCGAGAIINLYRYLNDLDAALPYLQMKDKGYSPFRVGIVSFLSWVVNSATVVPISTIMTMNIARIIQALMIHMDADMTAEDGTHAVARTTTLNEELGQIQYLFSDKTGTLTCNQMVFRKFAVAGKSYGRGYTDVQRFVLTRQGYKLEDEPFNPHYSKESHVNLVDENLTKELADSGHPRHTHLVEFLMHMACNHSVLTNNTDSKGNCSYSSSSTDELCFVHAANFLNLKLLDRTSTTLDLSVFGRNMRVRLLASIEFDYIRKCSSAIVGFPLNQSTAVDDPDLSKFRIILFVKGGDNVILKKLANKSEMDQITIQYCSNFSRDGLRTLMFAKRELTVDEYLEWNKTYIKAQADILKREESVAECISVLEQNLELQGVSGIEDKLQDGVPETIELLTLAGIRIWMLTGDNMETANNIGIATNLLTLTSDRIDLHTAKYPVEKLGDALMEYLEATRTGADLQKHRCLIIDGVAANELTKEKYVDAFVELCTFCHTAICCRMTPALKGIIVSLFKNRLKKITLAIGDGGNDCNMIQTAHVGVGIKGQEGLQAFNVSDYGICNFRFLAPLLLNHGRKCYRSMGKTVVYMFYKNITFITPFFYYSLCTLYSGRNLYFELVIALYNVCFTGANVLFLGSVDQDVDKRLSFKYPQLYRLGQKNYYLSTWTFISWILTAFFHSLIIFYVVDIGLGDRFVVPTSDGTLMSHAMFGMALTFIVLIVVSLKLIMETWLFTTLYLLTFVLCFYAFLFTIFGCSLIPKFGNALLGASFMLLSSWRFWIVLLTAVLPALYRDYCNKVLHYSFKPHYYQYVQQHEYLKTI</sequence>
<feature type="binding site" evidence="13">
    <location>
        <position position="755"/>
    </location>
    <ligand>
        <name>ATP</name>
        <dbReference type="ChEBI" id="CHEBI:30616"/>
    </ligand>
</feature>
<comment type="similarity">
    <text evidence="2 15">Belongs to the cation transport ATPase (P-type) (TC 3.A.3) family. Type IV subfamily.</text>
</comment>
<evidence type="ECO:0000256" key="11">
    <source>
        <dbReference type="ARBA" id="ARBA00034036"/>
    </source>
</evidence>
<comment type="cofactor">
    <cofactor evidence="14">
        <name>Mg(2+)</name>
        <dbReference type="ChEBI" id="CHEBI:18420"/>
    </cofactor>
</comment>
<dbReference type="GO" id="GO:0140326">
    <property type="term" value="F:ATPase-coupled intramembrane lipid transporter activity"/>
    <property type="evidence" value="ECO:0007669"/>
    <property type="project" value="UniProtKB-EC"/>
</dbReference>
<dbReference type="InterPro" id="IPR032631">
    <property type="entry name" value="P-type_ATPase_N"/>
</dbReference>
<dbReference type="InterPro" id="IPR023214">
    <property type="entry name" value="HAD_sf"/>
</dbReference>
<keyword evidence="10 15" id="KW-0472">Membrane</keyword>
<dbReference type="Proteomes" id="UP001214638">
    <property type="component" value="Unassembled WGS sequence"/>
</dbReference>
<dbReference type="SFLD" id="SFLDF00027">
    <property type="entry name" value="p-type_atpase"/>
    <property type="match status" value="1"/>
</dbReference>
<evidence type="ECO:0000256" key="15">
    <source>
        <dbReference type="RuleBase" id="RU362033"/>
    </source>
</evidence>
<dbReference type="SUPFAM" id="SSF81665">
    <property type="entry name" value="Calcium ATPase, transmembrane domain M"/>
    <property type="match status" value="1"/>
</dbReference>
<keyword evidence="19" id="KW-1185">Reference proteome</keyword>
<dbReference type="FunFam" id="3.40.50.1000:FF:000014">
    <property type="entry name" value="Phospholipid-transporting ATPase"/>
    <property type="match status" value="1"/>
</dbReference>
<feature type="binding site" evidence="13">
    <location>
        <position position="456"/>
    </location>
    <ligand>
        <name>ATP</name>
        <dbReference type="ChEBI" id="CHEBI:30616"/>
    </ligand>
</feature>
<evidence type="ECO:0000256" key="2">
    <source>
        <dbReference type="ARBA" id="ARBA00008109"/>
    </source>
</evidence>
<evidence type="ECO:0000256" key="5">
    <source>
        <dbReference type="ARBA" id="ARBA00022741"/>
    </source>
</evidence>
<evidence type="ECO:0000256" key="1">
    <source>
        <dbReference type="ARBA" id="ARBA00004141"/>
    </source>
</evidence>
<feature type="transmembrane region" description="Helical" evidence="15">
    <location>
        <begin position="383"/>
        <end position="412"/>
    </location>
</feature>
<comment type="catalytic activity">
    <reaction evidence="11 15">
        <text>ATP + H2O + phospholipidSide 1 = ADP + phosphate + phospholipidSide 2.</text>
        <dbReference type="EC" id="7.6.2.1"/>
    </reaction>
</comment>
<dbReference type="EMBL" id="JALLKP010000003">
    <property type="protein sequence ID" value="KAK2196159.1"/>
    <property type="molecule type" value="Genomic_DNA"/>
</dbReference>
<dbReference type="InterPro" id="IPR036412">
    <property type="entry name" value="HAD-like_sf"/>
</dbReference>
<feature type="binding site" evidence="13">
    <location>
        <position position="853"/>
    </location>
    <ligand>
        <name>ATP</name>
        <dbReference type="ChEBI" id="CHEBI:30616"/>
    </ligand>
</feature>
<keyword evidence="4 14" id="KW-0479">Metal-binding</keyword>
<dbReference type="PANTHER" id="PTHR24092">
    <property type="entry name" value="PROBABLE PHOSPHOLIPID-TRANSPORTING ATPASE"/>
    <property type="match status" value="1"/>
</dbReference>
<feature type="binding site" evidence="14">
    <location>
        <position position="873"/>
    </location>
    <ligand>
        <name>Mg(2+)</name>
        <dbReference type="ChEBI" id="CHEBI:18420"/>
    </ligand>
</feature>
<feature type="binding site" evidence="13">
    <location>
        <position position="675"/>
    </location>
    <ligand>
        <name>ATP</name>
        <dbReference type="ChEBI" id="CHEBI:30616"/>
    </ligand>
</feature>
<feature type="binding site" evidence="13">
    <location>
        <position position="642"/>
    </location>
    <ligand>
        <name>ATP</name>
        <dbReference type="ChEBI" id="CHEBI:30616"/>
    </ligand>
</feature>
<feature type="binding site" evidence="13">
    <location>
        <position position="847"/>
    </location>
    <ligand>
        <name>ATP</name>
        <dbReference type="ChEBI" id="CHEBI:30616"/>
    </ligand>
</feature>
<evidence type="ECO:0000256" key="4">
    <source>
        <dbReference type="ARBA" id="ARBA00022723"/>
    </source>
</evidence>
<dbReference type="PROSITE" id="PS00154">
    <property type="entry name" value="ATPASE_E1_E2"/>
    <property type="match status" value="1"/>
</dbReference>
<dbReference type="SUPFAM" id="SSF81660">
    <property type="entry name" value="Metal cation-transporting ATPase, ATP-binding domain N"/>
    <property type="match status" value="1"/>
</dbReference>
<keyword evidence="7 14" id="KW-0460">Magnesium</keyword>
<feature type="binding site" evidence="14">
    <location>
        <position position="877"/>
    </location>
    <ligand>
        <name>Mg(2+)</name>
        <dbReference type="ChEBI" id="CHEBI:18420"/>
    </ligand>
</feature>
<dbReference type="Pfam" id="PF16212">
    <property type="entry name" value="PhoLip_ATPase_C"/>
    <property type="match status" value="1"/>
</dbReference>
<evidence type="ECO:0000256" key="8">
    <source>
        <dbReference type="ARBA" id="ARBA00022967"/>
    </source>
</evidence>
<dbReference type="RefSeq" id="XP_067803001.1">
    <property type="nucleotide sequence ID" value="XM_067947779.1"/>
</dbReference>
<dbReference type="InterPro" id="IPR023298">
    <property type="entry name" value="ATPase_P-typ_TM_dom_sf"/>
</dbReference>
<dbReference type="KEGG" id="bdw:94337056"/>
<feature type="transmembrane region" description="Helical" evidence="15">
    <location>
        <begin position="1109"/>
        <end position="1135"/>
    </location>
</feature>
<dbReference type="InterPro" id="IPR006539">
    <property type="entry name" value="P-type_ATPase_IV"/>
</dbReference>
<feature type="transmembrane region" description="Helical" evidence="15">
    <location>
        <begin position="960"/>
        <end position="984"/>
    </location>
</feature>
<proteinExistence type="inferred from homology"/>
<dbReference type="InterPro" id="IPR018303">
    <property type="entry name" value="ATPase_P-typ_P_site"/>
</dbReference>
<feature type="active site" description="4-aspartylphosphate intermediate" evidence="12">
    <location>
        <position position="454"/>
    </location>
</feature>
<evidence type="ECO:0000256" key="12">
    <source>
        <dbReference type="PIRSR" id="PIRSR606539-1"/>
    </source>
</evidence>
<feature type="transmembrane region" description="Helical" evidence="15">
    <location>
        <begin position="931"/>
        <end position="948"/>
    </location>
</feature>
<dbReference type="InterPro" id="IPR008250">
    <property type="entry name" value="ATPase_P-typ_transduc_dom_A_sf"/>
</dbReference>
<keyword evidence="3 15" id="KW-0812">Transmembrane</keyword>
<dbReference type="InterPro" id="IPR023299">
    <property type="entry name" value="ATPase_P-typ_cyto_dom_N"/>
</dbReference>
<dbReference type="InterPro" id="IPR044492">
    <property type="entry name" value="P_typ_ATPase_HD_dom"/>
</dbReference>
<dbReference type="NCBIfam" id="TIGR01652">
    <property type="entry name" value="ATPase-Plipid"/>
    <property type="match status" value="1"/>
</dbReference>
<dbReference type="Gene3D" id="3.40.1110.10">
    <property type="entry name" value="Calcium-transporting ATPase, cytoplasmic domain N"/>
    <property type="match status" value="1"/>
</dbReference>
<keyword evidence="5 13" id="KW-0547">Nucleotide-binding</keyword>
<evidence type="ECO:0000256" key="3">
    <source>
        <dbReference type="ARBA" id="ARBA00022692"/>
    </source>
</evidence>
<feature type="transmembrane region" description="Helical" evidence="15">
    <location>
        <begin position="341"/>
        <end position="363"/>
    </location>
</feature>
<dbReference type="GeneID" id="94337056"/>
<dbReference type="EC" id="7.6.2.1" evidence="15"/>
<evidence type="ECO:0000256" key="13">
    <source>
        <dbReference type="PIRSR" id="PIRSR606539-2"/>
    </source>
</evidence>
<feature type="binding site" evidence="13">
    <location>
        <position position="757"/>
    </location>
    <ligand>
        <name>ATP</name>
        <dbReference type="ChEBI" id="CHEBI:30616"/>
    </ligand>
</feature>
<protein>
    <recommendedName>
        <fullName evidence="15">Phospholipid-transporting ATPase</fullName>
        <ecNumber evidence="15">7.6.2.1</ecNumber>
    </recommendedName>
</protein>
<evidence type="ECO:0000256" key="10">
    <source>
        <dbReference type="ARBA" id="ARBA00023136"/>
    </source>
</evidence>
<feature type="domain" description="P-type ATPase C-terminal" evidence="17">
    <location>
        <begin position="900"/>
        <end position="1149"/>
    </location>
</feature>
<dbReference type="GO" id="GO:0005886">
    <property type="term" value="C:plasma membrane"/>
    <property type="evidence" value="ECO:0007669"/>
    <property type="project" value="TreeGrafter"/>
</dbReference>
<evidence type="ECO:0000256" key="14">
    <source>
        <dbReference type="PIRSR" id="PIRSR606539-3"/>
    </source>
</evidence>
<feature type="binding site" evidence="13">
    <location>
        <position position="876"/>
    </location>
    <ligand>
        <name>ATP</name>
        <dbReference type="ChEBI" id="CHEBI:30616"/>
    </ligand>
</feature>
<dbReference type="AlphaFoldDB" id="A0AAD9PK19"/>
<feature type="binding site" evidence="14">
    <location>
        <position position="456"/>
    </location>
    <ligand>
        <name>Mg(2+)</name>
        <dbReference type="ChEBI" id="CHEBI:18420"/>
    </ligand>
</feature>
<feature type="binding site" evidence="13">
    <location>
        <position position="606"/>
    </location>
    <ligand>
        <name>ATP</name>
        <dbReference type="ChEBI" id="CHEBI:30616"/>
    </ligand>
</feature>
<comment type="subcellular location">
    <subcellularLocation>
        <location evidence="1 15">Membrane</location>
        <topology evidence="1 15">Multi-pass membrane protein</topology>
    </subcellularLocation>
</comment>
<reference evidence="18" key="1">
    <citation type="journal article" date="2023" name="Nat. Microbiol.">
        <title>Babesia duncani multi-omics identifies virulence factors and drug targets.</title>
        <authorList>
            <person name="Singh P."/>
            <person name="Lonardi S."/>
            <person name="Liang Q."/>
            <person name="Vydyam P."/>
            <person name="Khabirova E."/>
            <person name="Fang T."/>
            <person name="Gihaz S."/>
            <person name="Thekkiniath J."/>
            <person name="Munshi M."/>
            <person name="Abel S."/>
            <person name="Ciampossin L."/>
            <person name="Batugedara G."/>
            <person name="Gupta M."/>
            <person name="Lu X.M."/>
            <person name="Lenz T."/>
            <person name="Chakravarty S."/>
            <person name="Cornillot E."/>
            <person name="Hu Y."/>
            <person name="Ma W."/>
            <person name="Gonzalez L.M."/>
            <person name="Sanchez S."/>
            <person name="Estrada K."/>
            <person name="Sanchez-Flores A."/>
            <person name="Montero E."/>
            <person name="Harb O.S."/>
            <person name="Le Roch K.G."/>
            <person name="Mamoun C.B."/>
        </authorList>
    </citation>
    <scope>NUCLEOTIDE SEQUENCE</scope>
    <source>
        <strain evidence="18">WA1</strain>
    </source>
</reference>
<feature type="binding site" evidence="13">
    <location>
        <position position="454"/>
    </location>
    <ligand>
        <name>ATP</name>
        <dbReference type="ChEBI" id="CHEBI:30616"/>
    </ligand>
</feature>
<keyword evidence="6 13" id="KW-0067">ATP-binding</keyword>
<evidence type="ECO:0000313" key="19">
    <source>
        <dbReference type="Proteomes" id="UP001214638"/>
    </source>
</evidence>
<organism evidence="18 19">
    <name type="scientific">Babesia duncani</name>
    <dbReference type="NCBI Taxonomy" id="323732"/>
    <lineage>
        <taxon>Eukaryota</taxon>
        <taxon>Sar</taxon>
        <taxon>Alveolata</taxon>
        <taxon>Apicomplexa</taxon>
        <taxon>Aconoidasida</taxon>
        <taxon>Piroplasmida</taxon>
        <taxon>Babesiidae</taxon>
        <taxon>Babesia</taxon>
    </lineage>
</organism>
<dbReference type="SUPFAM" id="SSF56784">
    <property type="entry name" value="HAD-like"/>
    <property type="match status" value="1"/>
</dbReference>
<feature type="transmembrane region" description="Helical" evidence="15">
    <location>
        <begin position="1080"/>
        <end position="1103"/>
    </location>
</feature>
<evidence type="ECO:0000313" key="18">
    <source>
        <dbReference type="EMBL" id="KAK2196159.1"/>
    </source>
</evidence>
<feature type="domain" description="P-type ATPase N-terminal" evidence="16">
    <location>
        <begin position="27"/>
        <end position="79"/>
    </location>
</feature>
<dbReference type="SFLD" id="SFLDG00002">
    <property type="entry name" value="C1.7:_P-type_atpase_like"/>
    <property type="match status" value="1"/>
</dbReference>
<evidence type="ECO:0000256" key="6">
    <source>
        <dbReference type="ARBA" id="ARBA00022840"/>
    </source>
</evidence>
<name>A0AAD9PK19_9APIC</name>
<gene>
    <name evidence="18" type="ORF">BdWA1_002759</name>
</gene>
<feature type="binding site" evidence="13">
    <location>
        <position position="455"/>
    </location>
    <ligand>
        <name>ATP</name>
        <dbReference type="ChEBI" id="CHEBI:30616"/>
    </ligand>
</feature>
<dbReference type="InterPro" id="IPR032630">
    <property type="entry name" value="P_typ_ATPase_c"/>
</dbReference>
<dbReference type="Pfam" id="PF16209">
    <property type="entry name" value="PhoLip_ATPase_N"/>
    <property type="match status" value="1"/>
</dbReference>
<dbReference type="SUPFAM" id="SSF81653">
    <property type="entry name" value="Calcium ATPase, transduction domain A"/>
    <property type="match status" value="1"/>
</dbReference>
<dbReference type="PRINTS" id="PR00119">
    <property type="entry name" value="CATATPASE"/>
</dbReference>
<feature type="binding site" evidence="13">
    <location>
        <position position="756"/>
    </location>
    <ligand>
        <name>ATP</name>
        <dbReference type="ChEBI" id="CHEBI:30616"/>
    </ligand>
</feature>
<dbReference type="NCBIfam" id="TIGR01494">
    <property type="entry name" value="ATPase_P-type"/>
    <property type="match status" value="1"/>
</dbReference>